<keyword evidence="7 12" id="KW-1133">Transmembrane helix</keyword>
<evidence type="ECO:0000256" key="7">
    <source>
        <dbReference type="ARBA" id="ARBA00022989"/>
    </source>
</evidence>
<dbReference type="PANTHER" id="PTHR12924:SF0">
    <property type="entry name" value="TRANSLOCON-ASSOCIATED PROTEIN SUBUNIT ALPHA"/>
    <property type="match status" value="1"/>
</dbReference>
<keyword evidence="5 13" id="KW-0732">Signal</keyword>
<reference evidence="14 15" key="1">
    <citation type="submission" date="2019-08" db="EMBL/GenBank/DDBJ databases">
        <authorList>
            <person name="Alioto T."/>
            <person name="Alioto T."/>
            <person name="Gomez Garrido J."/>
        </authorList>
    </citation>
    <scope>NUCLEOTIDE SEQUENCE [LARGE SCALE GENOMIC DNA]</scope>
</reference>
<dbReference type="OrthoDB" id="1926781at2759"/>
<comment type="subunit">
    <text evidence="10">Heterotetramer of TRAP-alpha, TRAP-beta, TRAP-delta and TRAP-gamma. Interacts with palmitoylated calnexin (CALX), the interaction is required for efficient folding of glycosylated proteins.</text>
</comment>
<evidence type="ECO:0000313" key="14">
    <source>
        <dbReference type="EMBL" id="VVC26278.1"/>
    </source>
</evidence>
<name>A0A5E4M7B1_9HEMI</name>
<evidence type="ECO:0000313" key="15">
    <source>
        <dbReference type="Proteomes" id="UP000325440"/>
    </source>
</evidence>
<feature type="chain" id="PRO_5023058903" description="Translocon-associated protein subunit alpha" evidence="13">
    <location>
        <begin position="23"/>
        <end position="271"/>
    </location>
</feature>
<comment type="similarity">
    <text evidence="2">Belongs to the TRAP-alpha family.</text>
</comment>
<evidence type="ECO:0000256" key="6">
    <source>
        <dbReference type="ARBA" id="ARBA00022824"/>
    </source>
</evidence>
<evidence type="ECO:0000256" key="12">
    <source>
        <dbReference type="SAM" id="Phobius"/>
    </source>
</evidence>
<evidence type="ECO:0000256" key="8">
    <source>
        <dbReference type="ARBA" id="ARBA00023136"/>
    </source>
</evidence>
<dbReference type="Proteomes" id="UP000325440">
    <property type="component" value="Unassembled WGS sequence"/>
</dbReference>
<organism evidence="14 15">
    <name type="scientific">Cinara cedri</name>
    <dbReference type="NCBI Taxonomy" id="506608"/>
    <lineage>
        <taxon>Eukaryota</taxon>
        <taxon>Metazoa</taxon>
        <taxon>Ecdysozoa</taxon>
        <taxon>Arthropoda</taxon>
        <taxon>Hexapoda</taxon>
        <taxon>Insecta</taxon>
        <taxon>Pterygota</taxon>
        <taxon>Neoptera</taxon>
        <taxon>Paraneoptera</taxon>
        <taxon>Hemiptera</taxon>
        <taxon>Sternorrhyncha</taxon>
        <taxon>Aphidomorpha</taxon>
        <taxon>Aphidoidea</taxon>
        <taxon>Aphididae</taxon>
        <taxon>Lachninae</taxon>
        <taxon>Cinara</taxon>
    </lineage>
</organism>
<dbReference type="Pfam" id="PF03896">
    <property type="entry name" value="TRAP_alpha"/>
    <property type="match status" value="1"/>
</dbReference>
<evidence type="ECO:0000256" key="3">
    <source>
        <dbReference type="ARBA" id="ARBA00020280"/>
    </source>
</evidence>
<comment type="subcellular location">
    <subcellularLocation>
        <location evidence="1">Endoplasmic reticulum membrane</location>
        <topology evidence="1">Single-pass type I membrane protein</topology>
    </subcellularLocation>
</comment>
<evidence type="ECO:0000256" key="5">
    <source>
        <dbReference type="ARBA" id="ARBA00022729"/>
    </source>
</evidence>
<gene>
    <name evidence="14" type="ORF">CINCED_3A001891</name>
</gene>
<evidence type="ECO:0000256" key="4">
    <source>
        <dbReference type="ARBA" id="ARBA00022692"/>
    </source>
</evidence>
<sequence>MKLKWMLLCLSLFAAVIGVVRAQDDIDVDEEMIVSEDQVMIETDGDEPNIEEVEPTDADTYLLFTKPVFEEKASIELPAGRLSEFLVGFTNKGSEDLVLETLDASLRYPMDFNFHIQNFSTITIDKTIPPGSQATLGYAFIPADAFAGRPFGLSINLAYRDNEGKQVISKLYNDTVNIIEVEEGLDGETLFLYLLMAAACVLLLVGGQQFLYSVGKKRVGGGLPSRARSNLETGTKSSKQIDMDWVPKNVINHLNKQKAQSPKQKRAKKIE</sequence>
<accession>A0A5E4M7B1</accession>
<evidence type="ECO:0000256" key="11">
    <source>
        <dbReference type="ARBA" id="ARBA00031071"/>
    </source>
</evidence>
<feature type="transmembrane region" description="Helical" evidence="12">
    <location>
        <begin position="190"/>
        <end position="212"/>
    </location>
</feature>
<dbReference type="PANTHER" id="PTHR12924">
    <property type="entry name" value="TRANSLOCON-ASSOCIATED PROTEIN, ALPHA SUBUNIT"/>
    <property type="match status" value="1"/>
</dbReference>
<comment type="function">
    <text evidence="9">TRAP proteins are part of a complex whose function is to bind calcium to the ER membrane and thereby regulate the retention of ER resident proteins. May be involved in the recycling of the translocation apparatus after completion of the translocation process or may function as a membrane-bound chaperone facilitating folding of translocated proteins.</text>
</comment>
<dbReference type="AlphaFoldDB" id="A0A5E4M7B1"/>
<evidence type="ECO:0000256" key="2">
    <source>
        <dbReference type="ARBA" id="ARBA00006776"/>
    </source>
</evidence>
<feature type="signal peptide" evidence="13">
    <location>
        <begin position="1"/>
        <end position="22"/>
    </location>
</feature>
<dbReference type="EMBL" id="CABPRJ010000029">
    <property type="protein sequence ID" value="VVC26278.1"/>
    <property type="molecule type" value="Genomic_DNA"/>
</dbReference>
<keyword evidence="15" id="KW-1185">Reference proteome</keyword>
<keyword evidence="4 12" id="KW-0812">Transmembrane</keyword>
<evidence type="ECO:0000256" key="9">
    <source>
        <dbReference type="ARBA" id="ARBA00025620"/>
    </source>
</evidence>
<dbReference type="InterPro" id="IPR005595">
    <property type="entry name" value="TRAP_alpha"/>
</dbReference>
<proteinExistence type="inferred from homology"/>
<keyword evidence="8 12" id="KW-0472">Membrane</keyword>
<protein>
    <recommendedName>
        <fullName evidence="3">Translocon-associated protein subunit alpha</fullName>
    </recommendedName>
    <alternativeName>
        <fullName evidence="11">Signal sequence receptor subunit alpha</fullName>
    </alternativeName>
</protein>
<evidence type="ECO:0000256" key="10">
    <source>
        <dbReference type="ARBA" id="ARBA00025854"/>
    </source>
</evidence>
<evidence type="ECO:0000256" key="1">
    <source>
        <dbReference type="ARBA" id="ARBA00004115"/>
    </source>
</evidence>
<dbReference type="GO" id="GO:0005789">
    <property type="term" value="C:endoplasmic reticulum membrane"/>
    <property type="evidence" value="ECO:0007669"/>
    <property type="project" value="UniProtKB-SubCell"/>
</dbReference>
<evidence type="ECO:0000256" key="13">
    <source>
        <dbReference type="SAM" id="SignalP"/>
    </source>
</evidence>
<keyword evidence="6" id="KW-0256">Endoplasmic reticulum</keyword>